<dbReference type="InterPro" id="IPR000755">
    <property type="entry name" value="A_A_dipeptidase"/>
</dbReference>
<keyword evidence="2 9" id="KW-0645">Protease</keyword>
<proteinExistence type="inferred from homology"/>
<keyword evidence="8 10" id="KW-0961">Cell wall biogenesis/degradation</keyword>
<dbReference type="Gene3D" id="3.30.1380.10">
    <property type="match status" value="1"/>
</dbReference>
<dbReference type="PANTHER" id="PTHR43126:SF1">
    <property type="entry name" value="D-ALANYL-D-ALANINE DIPEPTIDASE"/>
    <property type="match status" value="1"/>
</dbReference>
<comment type="catalytic activity">
    <reaction evidence="1 9 10">
        <text>D-alanyl-D-alanine + H2O = 2 D-alanine</text>
        <dbReference type="Rhea" id="RHEA:20661"/>
        <dbReference type="ChEBI" id="CHEBI:15377"/>
        <dbReference type="ChEBI" id="CHEBI:57416"/>
        <dbReference type="ChEBI" id="CHEBI:57822"/>
        <dbReference type="EC" id="3.4.13.22"/>
    </reaction>
</comment>
<feature type="active site" description="Proton donor/acceptor" evidence="9">
    <location>
        <position position="211"/>
    </location>
</feature>
<keyword evidence="7 9" id="KW-0482">Metalloprotease</keyword>
<feature type="binding site" evidence="9">
    <location>
        <position position="214"/>
    </location>
    <ligand>
        <name>Zn(2+)</name>
        <dbReference type="ChEBI" id="CHEBI:29105"/>
        <note>catalytic</note>
    </ligand>
</feature>
<keyword evidence="11" id="KW-0732">Signal</keyword>
<evidence type="ECO:0000256" key="7">
    <source>
        <dbReference type="ARBA" id="ARBA00023049"/>
    </source>
</evidence>
<dbReference type="Proteomes" id="UP001317742">
    <property type="component" value="Chromosome"/>
</dbReference>
<dbReference type="PANTHER" id="PTHR43126">
    <property type="entry name" value="D-ALANYL-D-ALANINE DIPEPTIDASE"/>
    <property type="match status" value="1"/>
</dbReference>
<accession>A0ABN6S4U1</accession>
<feature type="signal peptide" evidence="11">
    <location>
        <begin position="1"/>
        <end position="28"/>
    </location>
</feature>
<name>A0ABN6S4U1_9BACT</name>
<feature type="site" description="Transition state stabilizer" evidence="9">
    <location>
        <position position="101"/>
    </location>
</feature>
<feature type="binding site" evidence="9">
    <location>
        <position position="146"/>
    </location>
    <ligand>
        <name>Zn(2+)</name>
        <dbReference type="ChEBI" id="CHEBI:29105"/>
        <note>catalytic</note>
    </ligand>
</feature>
<dbReference type="Pfam" id="PF01427">
    <property type="entry name" value="Peptidase_M15"/>
    <property type="match status" value="1"/>
</dbReference>
<dbReference type="InterPro" id="IPR009045">
    <property type="entry name" value="Zn_M74/Hedgehog-like"/>
</dbReference>
<feature type="chain" id="PRO_5046373574" description="D-alanyl-D-alanine dipeptidase" evidence="11">
    <location>
        <begin position="29"/>
        <end position="232"/>
    </location>
</feature>
<evidence type="ECO:0000256" key="11">
    <source>
        <dbReference type="SAM" id="SignalP"/>
    </source>
</evidence>
<comment type="cofactor">
    <cofactor evidence="9">
        <name>Zn(2+)</name>
        <dbReference type="ChEBI" id="CHEBI:29105"/>
    </cofactor>
    <text evidence="9">Binds 1 zinc ion per subunit.</text>
</comment>
<dbReference type="CDD" id="cd14817">
    <property type="entry name" value="D-Ala-D-Ala_dipeptidase_VanX"/>
    <property type="match status" value="1"/>
</dbReference>
<evidence type="ECO:0000256" key="10">
    <source>
        <dbReference type="PIRNR" id="PIRNR026671"/>
    </source>
</evidence>
<organism evidence="12 13">
    <name type="scientific">Pseudodesulfovibrio nedwellii</name>
    <dbReference type="NCBI Taxonomy" id="2973072"/>
    <lineage>
        <taxon>Bacteria</taxon>
        <taxon>Pseudomonadati</taxon>
        <taxon>Thermodesulfobacteriota</taxon>
        <taxon>Desulfovibrionia</taxon>
        <taxon>Desulfovibrionales</taxon>
        <taxon>Desulfovibrionaceae</taxon>
    </lineage>
</organism>
<keyword evidence="13" id="KW-1185">Reference proteome</keyword>
<evidence type="ECO:0000313" key="12">
    <source>
        <dbReference type="EMBL" id="BDQ37430.1"/>
    </source>
</evidence>
<keyword evidence="4 9" id="KW-0378">Hydrolase</keyword>
<keyword evidence="5 9" id="KW-0862">Zinc</keyword>
<evidence type="ECO:0000256" key="6">
    <source>
        <dbReference type="ARBA" id="ARBA00022997"/>
    </source>
</evidence>
<evidence type="ECO:0000313" key="13">
    <source>
        <dbReference type="Proteomes" id="UP001317742"/>
    </source>
</evidence>
<dbReference type="EC" id="3.4.13.22" evidence="9 10"/>
<evidence type="ECO:0000256" key="1">
    <source>
        <dbReference type="ARBA" id="ARBA00001362"/>
    </source>
</evidence>
<keyword evidence="3 9" id="KW-0479">Metal-binding</keyword>
<feature type="binding site" evidence="9">
    <location>
        <position position="153"/>
    </location>
    <ligand>
        <name>Zn(2+)</name>
        <dbReference type="ChEBI" id="CHEBI:29105"/>
        <note>catalytic</note>
    </ligand>
</feature>
<evidence type="ECO:0000256" key="5">
    <source>
        <dbReference type="ARBA" id="ARBA00022833"/>
    </source>
</evidence>
<evidence type="ECO:0000256" key="2">
    <source>
        <dbReference type="ARBA" id="ARBA00022670"/>
    </source>
</evidence>
<dbReference type="EMBL" id="AP026709">
    <property type="protein sequence ID" value="BDQ37430.1"/>
    <property type="molecule type" value="Genomic_DNA"/>
</dbReference>
<dbReference type="SUPFAM" id="SSF55166">
    <property type="entry name" value="Hedgehog/DD-peptidase"/>
    <property type="match status" value="1"/>
</dbReference>
<evidence type="ECO:0000256" key="4">
    <source>
        <dbReference type="ARBA" id="ARBA00022801"/>
    </source>
</evidence>
<gene>
    <name evidence="12" type="primary">pcgL</name>
    <name evidence="12" type="ORF">SYK_17900</name>
</gene>
<evidence type="ECO:0000256" key="8">
    <source>
        <dbReference type="ARBA" id="ARBA00023316"/>
    </source>
</evidence>
<keyword evidence="6 9" id="KW-0224">Dipeptidase</keyword>
<protein>
    <recommendedName>
        <fullName evidence="9 10">D-alanyl-D-alanine dipeptidase</fullName>
        <shortName evidence="9 10">D-Ala-D-Ala dipeptidase</shortName>
        <ecNumber evidence="9 10">3.4.13.22</ecNumber>
    </recommendedName>
</protein>
<reference evidence="12 13" key="1">
    <citation type="submission" date="2022-08" db="EMBL/GenBank/DDBJ databases">
        <title>Genome Sequence of the sulphate-reducing bacterium, Pseudodesulfovibrio sp. SYK.</title>
        <authorList>
            <person name="Kondo R."/>
            <person name="Kataoka T."/>
        </authorList>
    </citation>
    <scope>NUCLEOTIDE SEQUENCE [LARGE SCALE GENOMIC DNA]</scope>
    <source>
        <strain evidence="12 13">SYK</strain>
    </source>
</reference>
<dbReference type="HAMAP" id="MF_01924">
    <property type="entry name" value="A_A_dipeptidase"/>
    <property type="match status" value="1"/>
</dbReference>
<comment type="function">
    <text evidence="9 10">Catalyzes hydrolysis of the D-alanyl-D-alanine dipeptide.</text>
</comment>
<evidence type="ECO:0000256" key="9">
    <source>
        <dbReference type="HAMAP-Rule" id="MF_01924"/>
    </source>
</evidence>
<comment type="similarity">
    <text evidence="9 10">Belongs to the peptidase M15D family.</text>
</comment>
<dbReference type="PIRSF" id="PIRSF026671">
    <property type="entry name" value="AA_dipeptidase"/>
    <property type="match status" value="1"/>
</dbReference>
<evidence type="ECO:0000256" key="3">
    <source>
        <dbReference type="ARBA" id="ARBA00022723"/>
    </source>
</evidence>
<dbReference type="RefSeq" id="WP_281759954.1">
    <property type="nucleotide sequence ID" value="NZ_AP026709.1"/>
</dbReference>
<sequence>MFQRIFHVQRLLLSILILTCLLTIPASADSLPDGFVRLNQFIPDATYDVRYYNGHNFVGVQIDGYTAPVVILTIQAATALKQVQTDLKPFNLGLKIFDGYRPQQAVDHFARWAKDINDTRTKPEFYPDVDKRHLFRDGYIAAKSGHSRGSTVDLTIIDLTTKTELDMGTTFDFFGPKSWPDNKSMPPKVRANRALLQSIMRNNGFTHLKEEWWHFTLKNEPYTNNYFNFPIN</sequence>